<feature type="region of interest" description="Disordered" evidence="1">
    <location>
        <begin position="199"/>
        <end position="225"/>
    </location>
</feature>
<dbReference type="Proteomes" id="UP000321571">
    <property type="component" value="Unassembled WGS sequence"/>
</dbReference>
<dbReference type="OrthoDB" id="5145833at2"/>
<dbReference type="EMBL" id="VDUX01000007">
    <property type="protein sequence ID" value="TXL57471.1"/>
    <property type="molecule type" value="Genomic_DNA"/>
</dbReference>
<gene>
    <name evidence="4" type="ORF">FHP06_13930</name>
</gene>
<reference evidence="4 5" key="1">
    <citation type="submission" date="2019-06" db="EMBL/GenBank/DDBJ databases">
        <title>Aeromicrobium sp. nov., isolated from a maize field.</title>
        <authorList>
            <person name="Lin S.-Y."/>
            <person name="Tsai C.-F."/>
            <person name="Young C.-C."/>
        </authorList>
    </citation>
    <scope>NUCLEOTIDE SEQUENCE [LARGE SCALE GENOMIC DNA]</scope>
    <source>
        <strain evidence="4 5">CC-CFT486</strain>
    </source>
</reference>
<feature type="domain" description="DUF2786" evidence="2">
    <location>
        <begin position="7"/>
        <end position="46"/>
    </location>
</feature>
<comment type="caution">
    <text evidence="4">The sequence shown here is derived from an EMBL/GenBank/DDBJ whole genome shotgun (WGS) entry which is preliminary data.</text>
</comment>
<organism evidence="4 5">
    <name type="scientific">Aeromicrobium terrae</name>
    <dbReference type="NCBI Taxonomy" id="2498846"/>
    <lineage>
        <taxon>Bacteria</taxon>
        <taxon>Bacillati</taxon>
        <taxon>Actinomycetota</taxon>
        <taxon>Actinomycetes</taxon>
        <taxon>Propionibacteriales</taxon>
        <taxon>Nocardioidaceae</taxon>
        <taxon>Aeromicrobium</taxon>
    </lineage>
</organism>
<evidence type="ECO:0000256" key="1">
    <source>
        <dbReference type="SAM" id="MobiDB-lite"/>
    </source>
</evidence>
<sequence length="242" mass="25987">MKSTDPMLAKIRKLLAKAEDPGITSAEAELFTAKATQLIASYGIDQAMLAHEQGDRAAIGNRRVVLDPPYAADKADLLATIAVRLRCACVRGSWGSDGRREISVHVFGHESDLARVEMLFTSLLVQSATALAQVTVPAHEHKAAFRRSWMAGFRQAVSTRLLQAERRAEQAAQAQHDGGASTSLVLSDRSARVDEAMHQAYPHLHRGRPRTLSGRGGASGYAAGKRADLGGARVGGRQAIRS</sequence>
<keyword evidence="5" id="KW-1185">Reference proteome</keyword>
<evidence type="ECO:0000259" key="3">
    <source>
        <dbReference type="Pfam" id="PF23771"/>
    </source>
</evidence>
<dbReference type="InterPro" id="IPR024498">
    <property type="entry name" value="DUF2786"/>
</dbReference>
<proteinExistence type="predicted"/>
<name>A0A5C8NER8_9ACTN</name>
<evidence type="ECO:0000259" key="2">
    <source>
        <dbReference type="Pfam" id="PF10979"/>
    </source>
</evidence>
<dbReference type="Pfam" id="PF23771">
    <property type="entry name" value="DUF7168"/>
    <property type="match status" value="1"/>
</dbReference>
<accession>A0A5C8NER8</accession>
<feature type="domain" description="DUF7168" evidence="3">
    <location>
        <begin position="75"/>
        <end position="174"/>
    </location>
</feature>
<dbReference type="Pfam" id="PF10979">
    <property type="entry name" value="DUF2786"/>
    <property type="match status" value="1"/>
</dbReference>
<protein>
    <submittedName>
        <fullName evidence="4">DUF2786 domain-containing protein</fullName>
    </submittedName>
</protein>
<evidence type="ECO:0000313" key="5">
    <source>
        <dbReference type="Proteomes" id="UP000321571"/>
    </source>
</evidence>
<dbReference type="RefSeq" id="WP_147687404.1">
    <property type="nucleotide sequence ID" value="NZ_VDUX01000007.1"/>
</dbReference>
<dbReference type="AlphaFoldDB" id="A0A5C8NER8"/>
<evidence type="ECO:0000313" key="4">
    <source>
        <dbReference type="EMBL" id="TXL57471.1"/>
    </source>
</evidence>
<dbReference type="InterPro" id="IPR055592">
    <property type="entry name" value="DUF7168"/>
</dbReference>